<keyword evidence="2" id="KW-0732">Signal</keyword>
<dbReference type="RefSeq" id="WP_014678486.1">
    <property type="nucleotide sequence ID" value="NC_017770.1"/>
</dbReference>
<feature type="chain" id="PRO_5003613871" evidence="2">
    <location>
        <begin position="20"/>
        <end position="555"/>
    </location>
</feature>
<keyword evidence="4" id="KW-0326">Glycosidase</keyword>
<dbReference type="STRING" id="929556.Solca_0102"/>
<dbReference type="InterPro" id="IPR017853">
    <property type="entry name" value="GH"/>
</dbReference>
<dbReference type="GO" id="GO:0004556">
    <property type="term" value="F:alpha-amylase activity"/>
    <property type="evidence" value="ECO:0007669"/>
    <property type="project" value="TreeGrafter"/>
</dbReference>
<name>H8KT75_SOLCM</name>
<dbReference type="EMBL" id="CP003349">
    <property type="protein sequence ID" value="AFD05258.1"/>
    <property type="molecule type" value="Genomic_DNA"/>
</dbReference>
<evidence type="ECO:0000259" key="3">
    <source>
        <dbReference type="SMART" id="SM00642"/>
    </source>
</evidence>
<reference evidence="4" key="1">
    <citation type="submission" date="2012-02" db="EMBL/GenBank/DDBJ databases">
        <title>The complete genome of Solitalea canadensis DSM 3403.</title>
        <authorList>
            <consortium name="US DOE Joint Genome Institute (JGI-PGF)"/>
            <person name="Lucas S."/>
            <person name="Copeland A."/>
            <person name="Lapidus A."/>
            <person name="Glavina del Rio T."/>
            <person name="Dalin E."/>
            <person name="Tice H."/>
            <person name="Bruce D."/>
            <person name="Goodwin L."/>
            <person name="Pitluck S."/>
            <person name="Peters L."/>
            <person name="Ovchinnikova G."/>
            <person name="Lu M."/>
            <person name="Kyrpides N."/>
            <person name="Mavromatis K."/>
            <person name="Ivanova N."/>
            <person name="Brettin T."/>
            <person name="Detter J.C."/>
            <person name="Han C."/>
            <person name="Larimer F."/>
            <person name="Land M."/>
            <person name="Hauser L."/>
            <person name="Markowitz V."/>
            <person name="Cheng J.-F."/>
            <person name="Hugenholtz P."/>
            <person name="Woyke T."/>
            <person name="Wu D."/>
            <person name="Spring S."/>
            <person name="Schroeder M."/>
            <person name="Kopitz M."/>
            <person name="Brambilla E."/>
            <person name="Klenk H.-P."/>
            <person name="Eisen J.A."/>
        </authorList>
    </citation>
    <scope>NUCLEOTIDE SEQUENCE</scope>
    <source>
        <strain evidence="4">DSM 3403</strain>
    </source>
</reference>
<sequence>MKKLFAALLLIVFSAPLFSQSLKPVPKWLQSAIFYQIYPQSFQDTDGDGIGDINGIIQRLDYIKWLGCNAIWINPCFESPFFDAGYDVTNFYKVAPRYGSNDDLKNLFTEAHKRGIKVCLDLVAGHSSDQHPWFKASQQKEKNEFSDRYIWTSDSTLKPAKFVSGVFERNGTYRKNFFDCQPALNYGYGKPDPKNPWEQPVTAAGPQKTKEELMRIMDFWMDMGADGFRVDMAGSLIKNDPGLRATNKLWKEIRSHFQSKYQEGILIAEWGDPSKSIKANFMMDFLIHLRNTAYSSMFFNKEGVYAHDTCYFSLAGNGSPLNFIKIYEQQLSDVENKGFLCLPTANHDFQRPASGDRNTMAQLKAAMTFFLTLPSVPLVYYGDEIGMKYINGLPNKEGSVLTKGNRAGSRTPMQWDKSSGAGFSSAVADQFYLPLDSSSNRPNVETQKSDSTSLLHFTRKLLAIRVDAAALQTNTELKFYNTPGNLYPLVYHRRINKEEYLVVINPSGKKQRINITKKSKRITPVIAEGIQVNVNGKNEIAIITDATAYGIFKIN</sequence>
<dbReference type="SMART" id="SM00642">
    <property type="entry name" value="Aamy"/>
    <property type="match status" value="1"/>
</dbReference>
<organism evidence="4 5">
    <name type="scientific">Solitalea canadensis (strain ATCC 29591 / DSM 3403 / JCM 21819 / LMG 8368 / NBRC 15130 / NCIMB 12057 / USAM 9D)</name>
    <name type="common">Flexibacter canadensis</name>
    <dbReference type="NCBI Taxonomy" id="929556"/>
    <lineage>
        <taxon>Bacteria</taxon>
        <taxon>Pseudomonadati</taxon>
        <taxon>Bacteroidota</taxon>
        <taxon>Sphingobacteriia</taxon>
        <taxon>Sphingobacteriales</taxon>
        <taxon>Sphingobacteriaceae</taxon>
        <taxon>Solitalea</taxon>
    </lineage>
</organism>
<dbReference type="eggNOG" id="COG0366">
    <property type="taxonomic scope" value="Bacteria"/>
</dbReference>
<dbReference type="GO" id="GO:0009313">
    <property type="term" value="P:oligosaccharide catabolic process"/>
    <property type="evidence" value="ECO:0007669"/>
    <property type="project" value="TreeGrafter"/>
</dbReference>
<feature type="domain" description="Glycosyl hydrolase family 13 catalytic" evidence="3">
    <location>
        <begin position="36"/>
        <end position="465"/>
    </location>
</feature>
<dbReference type="Proteomes" id="UP000007590">
    <property type="component" value="Chromosome"/>
</dbReference>
<accession>H8KT75</accession>
<evidence type="ECO:0000256" key="1">
    <source>
        <dbReference type="ARBA" id="ARBA00008061"/>
    </source>
</evidence>
<dbReference type="AlphaFoldDB" id="H8KT75"/>
<dbReference type="OrthoDB" id="9806009at2"/>
<dbReference type="SUPFAM" id="SSF51445">
    <property type="entry name" value="(Trans)glycosidases"/>
    <property type="match status" value="1"/>
</dbReference>
<protein>
    <submittedName>
        <fullName evidence="4">Glycosidase</fullName>
    </submittedName>
</protein>
<dbReference type="PANTHER" id="PTHR10357:SF179">
    <property type="entry name" value="NEUTRAL AND BASIC AMINO ACID TRANSPORT PROTEIN RBAT"/>
    <property type="match status" value="1"/>
</dbReference>
<keyword evidence="4" id="KW-0378">Hydrolase</keyword>
<dbReference type="Gene3D" id="3.90.400.10">
    <property type="entry name" value="Oligo-1,6-glucosidase, Domain 2"/>
    <property type="match status" value="1"/>
</dbReference>
<proteinExistence type="inferred from homology"/>
<keyword evidence="5" id="KW-1185">Reference proteome</keyword>
<gene>
    <name evidence="4" type="ordered locus">Solca_0102</name>
</gene>
<evidence type="ECO:0000313" key="5">
    <source>
        <dbReference type="Proteomes" id="UP000007590"/>
    </source>
</evidence>
<dbReference type="InterPro" id="IPR045857">
    <property type="entry name" value="O16G_dom_2"/>
</dbReference>
<dbReference type="InterPro" id="IPR006047">
    <property type="entry name" value="GH13_cat_dom"/>
</dbReference>
<dbReference type="Pfam" id="PF00128">
    <property type="entry name" value="Alpha-amylase"/>
    <property type="match status" value="1"/>
</dbReference>
<evidence type="ECO:0000313" key="4">
    <source>
        <dbReference type="EMBL" id="AFD05258.1"/>
    </source>
</evidence>
<dbReference type="KEGG" id="scn:Solca_0102"/>
<dbReference type="CDD" id="cd11348">
    <property type="entry name" value="AmyAc_2"/>
    <property type="match status" value="1"/>
</dbReference>
<comment type="similarity">
    <text evidence="1">Belongs to the glycosyl hydrolase 13 family.</text>
</comment>
<dbReference type="PANTHER" id="PTHR10357">
    <property type="entry name" value="ALPHA-AMYLASE FAMILY MEMBER"/>
    <property type="match status" value="1"/>
</dbReference>
<feature type="signal peptide" evidence="2">
    <location>
        <begin position="1"/>
        <end position="19"/>
    </location>
</feature>
<evidence type="ECO:0000256" key="2">
    <source>
        <dbReference type="SAM" id="SignalP"/>
    </source>
</evidence>
<dbReference type="HOGENOM" id="CLU_006462_2_3_10"/>
<dbReference type="Gene3D" id="3.20.20.80">
    <property type="entry name" value="Glycosidases"/>
    <property type="match status" value="1"/>
</dbReference>